<proteinExistence type="inferred from homology"/>
<dbReference type="GO" id="GO:0004674">
    <property type="term" value="F:protein serine/threonine kinase activity"/>
    <property type="evidence" value="ECO:0007669"/>
    <property type="project" value="UniProtKB-KW"/>
</dbReference>
<sequence length="295" mass="34687">MIKKLHNINNFQVLKKIGSGTFSTVYKVKEITTGRFLAVKKIWTSSDPKCRDFMHEVNTLLRLKSKYIIEIKYFSIRFKRLYIFTSLHKDNLATLLNIHKKIEYYLPTNVIQYIMLQLISGVRYCHRKNIIHRDIKPENIVIDKDFKLRLADFGSSLDIRKKPIDNIKFATTYEYAAPEIGFNIGMDLFSQDVWSIGCVFAELLTNKQLFCMKDSSELRFISIYKVVGIPTEDQKIMNILKFYKMDLNTKPLITIEKLCGLEEESKEINLLKSFLNPNYMLRINLHDAINHKFFS</sequence>
<dbReference type="OrthoDB" id="4062651at2759"/>
<dbReference type="Gene3D" id="1.10.510.10">
    <property type="entry name" value="Transferase(Phosphotransferase) domain 1"/>
    <property type="match status" value="1"/>
</dbReference>
<dbReference type="CTD" id="36378349"/>
<evidence type="ECO:0000256" key="6">
    <source>
        <dbReference type="ARBA" id="ARBA00022840"/>
    </source>
</evidence>
<keyword evidence="2 8" id="KW-0723">Serine/threonine-protein kinase</keyword>
<evidence type="ECO:0000256" key="2">
    <source>
        <dbReference type="ARBA" id="ARBA00022527"/>
    </source>
</evidence>
<organism evidence="10">
    <name type="scientific">Strongyloides ratti</name>
    <name type="common">Parasitic roundworm</name>
    <dbReference type="NCBI Taxonomy" id="34506"/>
    <lineage>
        <taxon>Eukaryota</taxon>
        <taxon>Metazoa</taxon>
        <taxon>Ecdysozoa</taxon>
        <taxon>Nematoda</taxon>
        <taxon>Chromadorea</taxon>
        <taxon>Rhabditida</taxon>
        <taxon>Tylenchina</taxon>
        <taxon>Panagrolaimomorpha</taxon>
        <taxon>Strongyloidoidea</taxon>
        <taxon>Strongyloididae</taxon>
        <taxon>Strongyloides</taxon>
    </lineage>
</organism>
<keyword evidence="11" id="KW-1185">Reference proteome</keyword>
<evidence type="ECO:0000313" key="12">
    <source>
        <dbReference type="WBParaSite" id="SRAE_2000065900.1"/>
    </source>
</evidence>
<dbReference type="RefSeq" id="XP_024505185.1">
    <property type="nucleotide sequence ID" value="XM_024651515.1"/>
</dbReference>
<dbReference type="GO" id="GO:0005634">
    <property type="term" value="C:nucleus"/>
    <property type="evidence" value="ECO:0007669"/>
    <property type="project" value="TreeGrafter"/>
</dbReference>
<keyword evidence="4 7" id="KW-0547">Nucleotide-binding</keyword>
<dbReference type="SUPFAM" id="SSF56112">
    <property type="entry name" value="Protein kinase-like (PK-like)"/>
    <property type="match status" value="1"/>
</dbReference>
<name>A0A090LEM0_STRRB</name>
<dbReference type="Pfam" id="PF00069">
    <property type="entry name" value="Pkinase"/>
    <property type="match status" value="1"/>
</dbReference>
<gene>
    <name evidence="10 12 13" type="ORF">SRAE_2000065900</name>
</gene>
<dbReference type="STRING" id="34506.A0A090LEM0"/>
<evidence type="ECO:0000256" key="5">
    <source>
        <dbReference type="ARBA" id="ARBA00022777"/>
    </source>
</evidence>
<dbReference type="InterPro" id="IPR050108">
    <property type="entry name" value="CDK"/>
</dbReference>
<dbReference type="SMART" id="SM00220">
    <property type="entry name" value="S_TKc"/>
    <property type="match status" value="1"/>
</dbReference>
<reference evidence="12" key="2">
    <citation type="submission" date="2020-12" db="UniProtKB">
        <authorList>
            <consortium name="WormBaseParasite"/>
        </authorList>
    </citation>
    <scope>IDENTIFICATION</scope>
</reference>
<protein>
    <submittedName>
        <fullName evidence="10 12">Cyclin-dependent kinase 1</fullName>
    </submittedName>
</protein>
<dbReference type="InterPro" id="IPR017441">
    <property type="entry name" value="Protein_kinase_ATP_BS"/>
</dbReference>
<evidence type="ECO:0000256" key="3">
    <source>
        <dbReference type="ARBA" id="ARBA00022679"/>
    </source>
</evidence>
<evidence type="ECO:0000259" key="9">
    <source>
        <dbReference type="PROSITE" id="PS50011"/>
    </source>
</evidence>
<feature type="domain" description="Protein kinase" evidence="9">
    <location>
        <begin position="11"/>
        <end position="294"/>
    </location>
</feature>
<keyword evidence="6 7" id="KW-0067">ATP-binding</keyword>
<comment type="similarity">
    <text evidence="1">Belongs to the protein kinase superfamily. CMGC Ser/Thr protein kinase family. CDC2/CDKX subfamily.</text>
</comment>
<keyword evidence="5 10" id="KW-0418">Kinase</keyword>
<dbReference type="PROSITE" id="PS00107">
    <property type="entry name" value="PROTEIN_KINASE_ATP"/>
    <property type="match status" value="1"/>
</dbReference>
<dbReference type="InterPro" id="IPR000719">
    <property type="entry name" value="Prot_kinase_dom"/>
</dbReference>
<evidence type="ECO:0000256" key="7">
    <source>
        <dbReference type="PROSITE-ProRule" id="PRU10141"/>
    </source>
</evidence>
<feature type="binding site" evidence="7">
    <location>
        <position position="41"/>
    </location>
    <ligand>
        <name>ATP</name>
        <dbReference type="ChEBI" id="CHEBI:30616"/>
    </ligand>
</feature>
<dbReference type="AlphaFoldDB" id="A0A090LEM0"/>
<evidence type="ECO:0000256" key="8">
    <source>
        <dbReference type="RuleBase" id="RU000304"/>
    </source>
</evidence>
<accession>A0A090LEM0</accession>
<dbReference type="PROSITE" id="PS00108">
    <property type="entry name" value="PROTEIN_KINASE_ST"/>
    <property type="match status" value="1"/>
</dbReference>
<dbReference type="GO" id="GO:0005524">
    <property type="term" value="F:ATP binding"/>
    <property type="evidence" value="ECO:0007669"/>
    <property type="project" value="UniProtKB-UniRule"/>
</dbReference>
<dbReference type="EMBL" id="LN609529">
    <property type="protein sequence ID" value="CEF65985.1"/>
    <property type="molecule type" value="Genomic_DNA"/>
</dbReference>
<dbReference type="InterPro" id="IPR011009">
    <property type="entry name" value="Kinase-like_dom_sf"/>
</dbReference>
<evidence type="ECO:0000313" key="10">
    <source>
        <dbReference type="EMBL" id="CEF65985.1"/>
    </source>
</evidence>
<evidence type="ECO:0000256" key="4">
    <source>
        <dbReference type="ARBA" id="ARBA00022741"/>
    </source>
</evidence>
<dbReference type="InterPro" id="IPR008271">
    <property type="entry name" value="Ser/Thr_kinase_AS"/>
</dbReference>
<evidence type="ECO:0000256" key="1">
    <source>
        <dbReference type="ARBA" id="ARBA00006485"/>
    </source>
</evidence>
<dbReference type="WormBase" id="SRAE_2000065900">
    <property type="protein sequence ID" value="SRP08420"/>
    <property type="gene ID" value="WBGene00260855"/>
</dbReference>
<dbReference type="Gene3D" id="3.30.200.20">
    <property type="entry name" value="Phosphorylase Kinase, domain 1"/>
    <property type="match status" value="1"/>
</dbReference>
<dbReference type="WBParaSite" id="SRAE_2000065900.1">
    <property type="protein sequence ID" value="SRAE_2000065900.1"/>
    <property type="gene ID" value="WBGene00260855"/>
</dbReference>
<dbReference type="PANTHER" id="PTHR24056">
    <property type="entry name" value="CELL DIVISION PROTEIN KINASE"/>
    <property type="match status" value="1"/>
</dbReference>
<dbReference type="GeneID" id="36378349"/>
<dbReference type="PROSITE" id="PS50011">
    <property type="entry name" value="PROTEIN_KINASE_DOM"/>
    <property type="match status" value="1"/>
</dbReference>
<evidence type="ECO:0000313" key="13">
    <source>
        <dbReference type="WormBase" id="SRAE_2000065900"/>
    </source>
</evidence>
<dbReference type="Proteomes" id="UP000035682">
    <property type="component" value="Unplaced"/>
</dbReference>
<keyword evidence="3" id="KW-0808">Transferase</keyword>
<evidence type="ECO:0000313" key="11">
    <source>
        <dbReference type="Proteomes" id="UP000035682"/>
    </source>
</evidence>
<reference evidence="10 11" key="1">
    <citation type="submission" date="2014-09" db="EMBL/GenBank/DDBJ databases">
        <authorList>
            <person name="Martin A.A."/>
        </authorList>
    </citation>
    <scope>NUCLEOTIDE SEQUENCE</scope>
    <source>
        <strain evidence="11">ED321</strain>
        <strain evidence="10">ED321 Heterogonic</strain>
    </source>
</reference>